<dbReference type="Proteomes" id="UP001055072">
    <property type="component" value="Unassembled WGS sequence"/>
</dbReference>
<keyword evidence="2" id="KW-1185">Reference proteome</keyword>
<accession>A0ACB8TXV3</accession>
<evidence type="ECO:0000313" key="1">
    <source>
        <dbReference type="EMBL" id="KAI0086908.1"/>
    </source>
</evidence>
<protein>
    <submittedName>
        <fullName evidence="1">Uncharacterized protein</fullName>
    </submittedName>
</protein>
<gene>
    <name evidence="1" type="ORF">BDY19DRAFT_995351</name>
</gene>
<evidence type="ECO:0000313" key="2">
    <source>
        <dbReference type="Proteomes" id="UP001055072"/>
    </source>
</evidence>
<reference evidence="1" key="1">
    <citation type="journal article" date="2021" name="Environ. Microbiol.">
        <title>Gene family expansions and transcriptome signatures uncover fungal adaptations to wood decay.</title>
        <authorList>
            <person name="Hage H."/>
            <person name="Miyauchi S."/>
            <person name="Viragh M."/>
            <person name="Drula E."/>
            <person name="Min B."/>
            <person name="Chaduli D."/>
            <person name="Navarro D."/>
            <person name="Favel A."/>
            <person name="Norest M."/>
            <person name="Lesage-Meessen L."/>
            <person name="Balint B."/>
            <person name="Merenyi Z."/>
            <person name="de Eugenio L."/>
            <person name="Morin E."/>
            <person name="Martinez A.T."/>
            <person name="Baldrian P."/>
            <person name="Stursova M."/>
            <person name="Martinez M.J."/>
            <person name="Novotny C."/>
            <person name="Magnuson J.K."/>
            <person name="Spatafora J.W."/>
            <person name="Maurice S."/>
            <person name="Pangilinan J."/>
            <person name="Andreopoulos W."/>
            <person name="LaButti K."/>
            <person name="Hundley H."/>
            <person name="Na H."/>
            <person name="Kuo A."/>
            <person name="Barry K."/>
            <person name="Lipzen A."/>
            <person name="Henrissat B."/>
            <person name="Riley R."/>
            <person name="Ahrendt S."/>
            <person name="Nagy L.G."/>
            <person name="Grigoriev I.V."/>
            <person name="Martin F."/>
            <person name="Rosso M.N."/>
        </authorList>
    </citation>
    <scope>NUCLEOTIDE SEQUENCE</scope>
    <source>
        <strain evidence="1">CBS 384.51</strain>
    </source>
</reference>
<name>A0ACB8TXV3_9APHY</name>
<sequence>MAESLPCVEARHGGRLPIELVDQVIQYVYAAGLGDLPSLRSCALTCHHWNNIARTYIFRRVDLTCQKRLRSLERVVENAPHIANYIREMTVGPMTSQGRRHSKSWLQHMPENLSQWLDALHTVRFIRLSDAGEFCDAEFFSTFYYFTSVKRLILEDCAMNLAVLKAFACSLPGLTELIIVDLLPLLVTVWEAPPLLTTPPLTKLVLDVTNTASPTMENFMNWLFVHGNCGGRLHTLHSVEFGFTILDTKVVTNALNKIGSNLKHLGLHIKPMFETSEWEQEFVHRAVDIGLCPNLTSLTVDLATAHSKTSFFMGVKAKELRTLSFRIDMKEGERPPDFESLSDILLDSTFSSVENVQFLNMGDSPLSTVEDAIAKALPNFYNRGMLQVLNGRHIE</sequence>
<proteinExistence type="predicted"/>
<comment type="caution">
    <text evidence="1">The sequence shown here is derived from an EMBL/GenBank/DDBJ whole genome shotgun (WGS) entry which is preliminary data.</text>
</comment>
<organism evidence="1 2">
    <name type="scientific">Irpex rosettiformis</name>
    <dbReference type="NCBI Taxonomy" id="378272"/>
    <lineage>
        <taxon>Eukaryota</taxon>
        <taxon>Fungi</taxon>
        <taxon>Dikarya</taxon>
        <taxon>Basidiomycota</taxon>
        <taxon>Agaricomycotina</taxon>
        <taxon>Agaricomycetes</taxon>
        <taxon>Polyporales</taxon>
        <taxon>Irpicaceae</taxon>
        <taxon>Irpex</taxon>
    </lineage>
</organism>
<dbReference type="EMBL" id="MU274920">
    <property type="protein sequence ID" value="KAI0086908.1"/>
    <property type="molecule type" value="Genomic_DNA"/>
</dbReference>